<feature type="region of interest" description="Disordered" evidence="1">
    <location>
        <begin position="32"/>
        <end position="61"/>
    </location>
</feature>
<evidence type="ECO:0000256" key="1">
    <source>
        <dbReference type="SAM" id="MobiDB-lite"/>
    </source>
</evidence>
<proteinExistence type="predicted"/>
<name>A0AAE1P536_9EUCA</name>
<dbReference type="AlphaFoldDB" id="A0AAE1P536"/>
<sequence>MLLPTQQALGTRQGIPLQLLLGGGPAGLHLQGLGQGGGSGPGLPFQGGGGPGLPLQGGGGPGLPLQQGLPLQGGGGPGLHLQGLGQGLPLLQLNNLGSRGGLLTSPLAGLGLGLGQALPNQSLLGSNLFNIQPNIGRLGGLGGNVGGLGGNVGSLGGLGGNIGSLGGLGGHIGSLGGLGGNIGRLGGLGGNVDGLGGLRGNNGELGGTLGGLGSIGGGNLGLGNLGGNLGNLGGTGGRLDSVRDPGDFRHQHGAINFNYPGSEPHEVNQQHSIQPEESQDSIQELLQLVHLLSDEEDRFQQQVVPPALHTTEDTSNSNRIPTNFDELLNTLRLQPTTISTSHFPFAKRSSYIPNSSSSLNYVNKNLLLPSRSFGRGHAKSTTSPLARGSLY</sequence>
<dbReference type="Proteomes" id="UP001292094">
    <property type="component" value="Unassembled WGS sequence"/>
</dbReference>
<keyword evidence="3" id="KW-1185">Reference proteome</keyword>
<accession>A0AAE1P536</accession>
<comment type="caution">
    <text evidence="2">The sequence shown here is derived from an EMBL/GenBank/DDBJ whole genome shotgun (WGS) entry which is preliminary data.</text>
</comment>
<gene>
    <name evidence="2" type="ORF">Pmani_026915</name>
</gene>
<evidence type="ECO:0000313" key="2">
    <source>
        <dbReference type="EMBL" id="KAK4300926.1"/>
    </source>
</evidence>
<feature type="compositionally biased region" description="Gly residues" evidence="1">
    <location>
        <begin position="33"/>
        <end position="61"/>
    </location>
</feature>
<evidence type="ECO:0000313" key="3">
    <source>
        <dbReference type="Proteomes" id="UP001292094"/>
    </source>
</evidence>
<reference evidence="2" key="1">
    <citation type="submission" date="2023-11" db="EMBL/GenBank/DDBJ databases">
        <title>Genome assemblies of two species of porcelain crab, Petrolisthes cinctipes and Petrolisthes manimaculis (Anomura: Porcellanidae).</title>
        <authorList>
            <person name="Angst P."/>
        </authorList>
    </citation>
    <scope>NUCLEOTIDE SEQUENCE</scope>
    <source>
        <strain evidence="2">PB745_02</strain>
        <tissue evidence="2">Gill</tissue>
    </source>
</reference>
<feature type="region of interest" description="Disordered" evidence="1">
    <location>
        <begin position="372"/>
        <end position="391"/>
    </location>
</feature>
<protein>
    <submittedName>
        <fullName evidence="2">Uncharacterized protein</fullName>
    </submittedName>
</protein>
<dbReference type="EMBL" id="JAWZYT010002966">
    <property type="protein sequence ID" value="KAK4300926.1"/>
    <property type="molecule type" value="Genomic_DNA"/>
</dbReference>
<organism evidence="2 3">
    <name type="scientific">Petrolisthes manimaculis</name>
    <dbReference type="NCBI Taxonomy" id="1843537"/>
    <lineage>
        <taxon>Eukaryota</taxon>
        <taxon>Metazoa</taxon>
        <taxon>Ecdysozoa</taxon>
        <taxon>Arthropoda</taxon>
        <taxon>Crustacea</taxon>
        <taxon>Multicrustacea</taxon>
        <taxon>Malacostraca</taxon>
        <taxon>Eumalacostraca</taxon>
        <taxon>Eucarida</taxon>
        <taxon>Decapoda</taxon>
        <taxon>Pleocyemata</taxon>
        <taxon>Anomura</taxon>
        <taxon>Galatheoidea</taxon>
        <taxon>Porcellanidae</taxon>
        <taxon>Petrolisthes</taxon>
    </lineage>
</organism>